<protein>
    <submittedName>
        <fullName evidence="1">Uncharacterized protein</fullName>
    </submittedName>
</protein>
<evidence type="ECO:0000313" key="2">
    <source>
        <dbReference type="Proteomes" id="UP000265520"/>
    </source>
</evidence>
<dbReference type="AlphaFoldDB" id="A0A392SCG6"/>
<sequence>RPRDRSLRALAGEPVTVSPNSLAFLRAFELTAGYLEIVPTLKLFFYAFCLQRSCPKGEMAKGKVPKGVEVGKHGWVSFKQRKGLFKMFEESVRGFKEKYYGVRPITT</sequence>
<feature type="non-terminal residue" evidence="1">
    <location>
        <position position="107"/>
    </location>
</feature>
<proteinExistence type="predicted"/>
<keyword evidence="2" id="KW-1185">Reference proteome</keyword>
<organism evidence="1 2">
    <name type="scientific">Trifolium medium</name>
    <dbReference type="NCBI Taxonomy" id="97028"/>
    <lineage>
        <taxon>Eukaryota</taxon>
        <taxon>Viridiplantae</taxon>
        <taxon>Streptophyta</taxon>
        <taxon>Embryophyta</taxon>
        <taxon>Tracheophyta</taxon>
        <taxon>Spermatophyta</taxon>
        <taxon>Magnoliopsida</taxon>
        <taxon>eudicotyledons</taxon>
        <taxon>Gunneridae</taxon>
        <taxon>Pentapetalae</taxon>
        <taxon>rosids</taxon>
        <taxon>fabids</taxon>
        <taxon>Fabales</taxon>
        <taxon>Fabaceae</taxon>
        <taxon>Papilionoideae</taxon>
        <taxon>50 kb inversion clade</taxon>
        <taxon>NPAAA clade</taxon>
        <taxon>Hologalegina</taxon>
        <taxon>IRL clade</taxon>
        <taxon>Trifolieae</taxon>
        <taxon>Trifolium</taxon>
    </lineage>
</organism>
<accession>A0A392SCG6</accession>
<feature type="non-terminal residue" evidence="1">
    <location>
        <position position="1"/>
    </location>
</feature>
<dbReference type="Proteomes" id="UP000265520">
    <property type="component" value="Unassembled WGS sequence"/>
</dbReference>
<name>A0A392SCG6_9FABA</name>
<comment type="caution">
    <text evidence="1">The sequence shown here is derived from an EMBL/GenBank/DDBJ whole genome shotgun (WGS) entry which is preliminary data.</text>
</comment>
<dbReference type="EMBL" id="LXQA010350145">
    <property type="protein sequence ID" value="MCI45894.1"/>
    <property type="molecule type" value="Genomic_DNA"/>
</dbReference>
<evidence type="ECO:0000313" key="1">
    <source>
        <dbReference type="EMBL" id="MCI45894.1"/>
    </source>
</evidence>
<reference evidence="1 2" key="1">
    <citation type="journal article" date="2018" name="Front. Plant Sci.">
        <title>Red Clover (Trifolium pratense) and Zigzag Clover (T. medium) - A Picture of Genomic Similarities and Differences.</title>
        <authorList>
            <person name="Dluhosova J."/>
            <person name="Istvanek J."/>
            <person name="Nedelnik J."/>
            <person name="Repkova J."/>
        </authorList>
    </citation>
    <scope>NUCLEOTIDE SEQUENCE [LARGE SCALE GENOMIC DNA]</scope>
    <source>
        <strain evidence="2">cv. 10/8</strain>
        <tissue evidence="1">Leaf</tissue>
    </source>
</reference>